<evidence type="ECO:0000256" key="4">
    <source>
        <dbReference type="ARBA" id="ARBA00022989"/>
    </source>
</evidence>
<evidence type="ECO:0000313" key="10">
    <source>
        <dbReference type="EMBL" id="CAK9104392.1"/>
    </source>
</evidence>
<evidence type="ECO:0000256" key="8">
    <source>
        <dbReference type="SAM" id="Phobius"/>
    </source>
</evidence>
<accession>A0ABP0RYB4</accession>
<keyword evidence="7" id="KW-0407">Ion channel</keyword>
<evidence type="ECO:0000256" key="1">
    <source>
        <dbReference type="ARBA" id="ARBA00004141"/>
    </source>
</evidence>
<protein>
    <recommendedName>
        <fullName evidence="9">Potassium channel domain-containing protein</fullName>
    </recommendedName>
</protein>
<dbReference type="InterPro" id="IPR003280">
    <property type="entry name" value="2pore_dom_K_chnl"/>
</dbReference>
<feature type="transmembrane region" description="Helical" evidence="8">
    <location>
        <begin position="284"/>
        <end position="307"/>
    </location>
</feature>
<keyword evidence="11" id="KW-1185">Reference proteome</keyword>
<organism evidence="10 11">
    <name type="scientific">Durusdinium trenchii</name>
    <dbReference type="NCBI Taxonomy" id="1381693"/>
    <lineage>
        <taxon>Eukaryota</taxon>
        <taxon>Sar</taxon>
        <taxon>Alveolata</taxon>
        <taxon>Dinophyceae</taxon>
        <taxon>Suessiales</taxon>
        <taxon>Symbiodiniaceae</taxon>
        <taxon>Durusdinium</taxon>
    </lineage>
</organism>
<evidence type="ECO:0000313" key="11">
    <source>
        <dbReference type="Proteomes" id="UP001642484"/>
    </source>
</evidence>
<evidence type="ECO:0000256" key="5">
    <source>
        <dbReference type="ARBA" id="ARBA00023065"/>
    </source>
</evidence>
<dbReference type="SUPFAM" id="SSF81324">
    <property type="entry name" value="Voltage-gated potassium channels"/>
    <property type="match status" value="2"/>
</dbReference>
<dbReference type="PANTHER" id="PTHR11003">
    <property type="entry name" value="POTASSIUM CHANNEL, SUBFAMILY K"/>
    <property type="match status" value="1"/>
</dbReference>
<feature type="transmembrane region" description="Helical" evidence="8">
    <location>
        <begin position="226"/>
        <end position="246"/>
    </location>
</feature>
<feature type="transmembrane region" description="Helical" evidence="8">
    <location>
        <begin position="258"/>
        <end position="278"/>
    </location>
</feature>
<comment type="subcellular location">
    <subcellularLocation>
        <location evidence="1">Membrane</location>
        <topology evidence="1">Multi-pass membrane protein</topology>
    </subcellularLocation>
</comment>
<feature type="domain" description="Potassium channel" evidence="9">
    <location>
        <begin position="11"/>
        <end position="98"/>
    </location>
</feature>
<dbReference type="EMBL" id="CAXAMN010026606">
    <property type="protein sequence ID" value="CAK9104392.1"/>
    <property type="molecule type" value="Genomic_DNA"/>
</dbReference>
<sequence length="395" mass="44585">MFWRILIACAVILWVFAGTIFYYLIQNESTVQLCAVCPSKTETGWTFGQSFYYSVQTGLSIGFGLLSESKDWSRAYSIFHILMGSSVIAGCLSWFASATLERHSCHCDHSERELARFAHACHVDGYDGFSWVNLRDLMVKYPQFAEDFVYKLDKDHQKVTEFHEKFEKAGFYEKQNMAIKLIQRAHNELGCFKDKNGQISIDDIVKVHEESSSLVKIAQMKVAENLSAILTWAAWFIWIGLGAIVASTSCGWSWIRGIYFAVAACSTAGLEAICYAGEEYVVLSGLYCLFGVPIFGLALGRIAGVLVDKHMARKNHQKLHERITSSEMQFAKHILGHSPDSKIDASEFLQIQLLRTGAVDKETLEQIKDNFTQLADGKDYITRDMCMKGYELLGR</sequence>
<evidence type="ECO:0000256" key="7">
    <source>
        <dbReference type="ARBA" id="ARBA00023303"/>
    </source>
</evidence>
<evidence type="ECO:0000256" key="2">
    <source>
        <dbReference type="ARBA" id="ARBA00022448"/>
    </source>
</evidence>
<dbReference type="Proteomes" id="UP001642484">
    <property type="component" value="Unassembled WGS sequence"/>
</dbReference>
<dbReference type="Gene3D" id="1.10.287.70">
    <property type="match status" value="2"/>
</dbReference>
<gene>
    <name evidence="10" type="ORF">CCMP2556_LOCUS48950</name>
</gene>
<dbReference type="InterPro" id="IPR013099">
    <property type="entry name" value="K_chnl_dom"/>
</dbReference>
<dbReference type="Pfam" id="PF07885">
    <property type="entry name" value="Ion_trans_2"/>
    <property type="match status" value="1"/>
</dbReference>
<keyword evidence="5" id="KW-0406">Ion transport</keyword>
<keyword evidence="6 8" id="KW-0472">Membrane</keyword>
<evidence type="ECO:0000259" key="9">
    <source>
        <dbReference type="Pfam" id="PF07885"/>
    </source>
</evidence>
<evidence type="ECO:0000256" key="3">
    <source>
        <dbReference type="ARBA" id="ARBA00022692"/>
    </source>
</evidence>
<name>A0ABP0RYB4_9DINO</name>
<keyword evidence="2" id="KW-0813">Transport</keyword>
<dbReference type="PANTHER" id="PTHR11003:SF291">
    <property type="entry name" value="IP11374P"/>
    <property type="match status" value="1"/>
</dbReference>
<keyword evidence="4 8" id="KW-1133">Transmembrane helix</keyword>
<comment type="caution">
    <text evidence="10">The sequence shown here is derived from an EMBL/GenBank/DDBJ whole genome shotgun (WGS) entry which is preliminary data.</text>
</comment>
<keyword evidence="3 8" id="KW-0812">Transmembrane</keyword>
<proteinExistence type="predicted"/>
<feature type="transmembrane region" description="Helical" evidence="8">
    <location>
        <begin position="5"/>
        <end position="25"/>
    </location>
</feature>
<evidence type="ECO:0000256" key="6">
    <source>
        <dbReference type="ARBA" id="ARBA00023136"/>
    </source>
</evidence>
<feature type="transmembrane region" description="Helical" evidence="8">
    <location>
        <begin position="78"/>
        <end position="96"/>
    </location>
</feature>
<reference evidence="10 11" key="1">
    <citation type="submission" date="2024-02" db="EMBL/GenBank/DDBJ databases">
        <authorList>
            <person name="Chen Y."/>
            <person name="Shah S."/>
            <person name="Dougan E. K."/>
            <person name="Thang M."/>
            <person name="Chan C."/>
        </authorList>
    </citation>
    <scope>NUCLEOTIDE SEQUENCE [LARGE SCALE GENOMIC DNA]</scope>
</reference>